<dbReference type="PROSITE" id="PS50837">
    <property type="entry name" value="NACHT"/>
    <property type="match status" value="1"/>
</dbReference>
<dbReference type="InterPro" id="IPR056884">
    <property type="entry name" value="NPHP3-like_N"/>
</dbReference>
<dbReference type="InterPro" id="IPR056125">
    <property type="entry name" value="DUF7708"/>
</dbReference>
<evidence type="ECO:0000313" key="4">
    <source>
        <dbReference type="Proteomes" id="UP001243330"/>
    </source>
</evidence>
<dbReference type="Gene3D" id="3.40.50.300">
    <property type="entry name" value="P-loop containing nucleotide triphosphate hydrolases"/>
    <property type="match status" value="1"/>
</dbReference>
<comment type="caution">
    <text evidence="3">The sequence shown here is derived from an EMBL/GenBank/DDBJ whole genome shotgun (WGS) entry which is preliminary data.</text>
</comment>
<dbReference type="Pfam" id="PF24809">
    <property type="entry name" value="DUF7708"/>
    <property type="match status" value="1"/>
</dbReference>
<protein>
    <submittedName>
        <fullName evidence="3">Nacht domain protein</fullName>
    </submittedName>
</protein>
<reference evidence="3" key="1">
    <citation type="submission" date="2023-01" db="EMBL/GenBank/DDBJ databases">
        <title>Colletotrichum chrysophilum M932 genome sequence.</title>
        <authorList>
            <person name="Baroncelli R."/>
        </authorList>
    </citation>
    <scope>NUCLEOTIDE SEQUENCE</scope>
    <source>
        <strain evidence="3">M932</strain>
    </source>
</reference>
<name>A0AAD9A9V2_9PEZI</name>
<dbReference type="PANTHER" id="PTHR10039">
    <property type="entry name" value="AMELOGENIN"/>
    <property type="match status" value="1"/>
</dbReference>
<feature type="domain" description="NACHT" evidence="2">
    <location>
        <begin position="287"/>
        <end position="431"/>
    </location>
</feature>
<proteinExistence type="predicted"/>
<keyword evidence="1" id="KW-0677">Repeat</keyword>
<sequence>MATSNRTQSPRNEGELSLAPLSNALSARSDRPTRLENALNAFRDVLTADEREKLKVEMNISRDPSQVIAFTAGLDLMDPNRRGKSIATRLHSILQTVQQFSQVVDTYVSSNPEIAALVWGSVRLAFTVLANFTSFFQTFSDLLDGFDALTPQFKEYQILFPDSLSLRDSIYDFHTAIIPCCTQVISSTRRTWPQQALAAITRSFESEIGPSIAEIRKRAELVKGQAALAKAQDDSRRRKWSSLLLKLSSYDYELAFSHARGKIHRETAEWIFSTSEFQDWYESIDSRVLNISGKIGSGKTLLTANVISHLLQKAQPASSVSYLFIRFDDDNSRLADTILRCLIYQSLTGREVQDSLKSMLEKSESTGFDRNSLLLLLGHSISLLDKSFLVIDGLDQCSPQEQYILFQSFSQLMHMSNGRGRIKILISGRESTAKEVDRALSPTNHLRTGLADTNADLARYAAEILTQKRDRGQLVLGDESIMDQIVDQLQTGGEGMFLWVFLTIEDICCCPTDRDIRKALEILPRSLSDTFNRALGRIISSQSTSVVDLVQRTFKWVAAVRRPVTRWELGEALGVKILQESSVKDQTINGTERLPSWCENLVHIEAGDETVRFFHHSIKTHLLGTKLKEETSELAAFHVDLKAWDHQVGEVCLTYLNFGDFQRALTKRSAEINSLDVRQIATSNEGRSIPIAISNLATLDALPHAGRQYASRILRRFLKPKQYGEGLQVPKDDSKSEESPKFSGYPFLRYAGDFWLHHTYNFQQSTTKTWKLWKDQLTKSMFADDTFWANLEDRWPDCDTFNLESWRVDQLDQPADLIESRSRNLEAEKVALLHKTIMFAYCIGHKALLIHILKTMKDGGHELRPEILEQLLPTRHCHRFIVEHEGYTQEENPHEDLVSLVSEFAAWGGPMWPPRPDLEWQVWQPQWNITHTEKILYEDLITLLSGSGYSATHRTWLRLFAKMAVLKLRKETSDTHETRSNSDRLCIHEVHTMYGMDIIDTILEIGGSSSFKFARWVSGLHESCVGGHEYTIDGWRSKLQRALRNRNMNSVEFYSQEAKVAMAAEKEDCQSDYDLLNEIGTCRSLRHDLRWKAICIAIPGVTKRDRRKAYDEFKRVIISGDWSIAVASSDHGFKLVSRPSNRPTCLQIFDTIFVCVSQGEDPPCTQGWVTLENKPKATLDLCAHHTYEAEQACGRRYVKGPDDERIFNALHDLVYPIKNSTP</sequence>
<dbReference type="InterPro" id="IPR007111">
    <property type="entry name" value="NACHT_NTPase"/>
</dbReference>
<gene>
    <name evidence="3" type="ORF">CCHR01_14631</name>
</gene>
<keyword evidence="4" id="KW-1185">Reference proteome</keyword>
<dbReference type="InterPro" id="IPR027417">
    <property type="entry name" value="P-loop_NTPase"/>
</dbReference>
<evidence type="ECO:0000259" key="2">
    <source>
        <dbReference type="PROSITE" id="PS50837"/>
    </source>
</evidence>
<organism evidence="3 4">
    <name type="scientific">Colletotrichum chrysophilum</name>
    <dbReference type="NCBI Taxonomy" id="1836956"/>
    <lineage>
        <taxon>Eukaryota</taxon>
        <taxon>Fungi</taxon>
        <taxon>Dikarya</taxon>
        <taxon>Ascomycota</taxon>
        <taxon>Pezizomycotina</taxon>
        <taxon>Sordariomycetes</taxon>
        <taxon>Hypocreomycetidae</taxon>
        <taxon>Glomerellales</taxon>
        <taxon>Glomerellaceae</taxon>
        <taxon>Colletotrichum</taxon>
        <taxon>Colletotrichum gloeosporioides species complex</taxon>
    </lineage>
</organism>
<evidence type="ECO:0000256" key="1">
    <source>
        <dbReference type="ARBA" id="ARBA00022737"/>
    </source>
</evidence>
<dbReference type="SUPFAM" id="SSF52540">
    <property type="entry name" value="P-loop containing nucleoside triphosphate hydrolases"/>
    <property type="match status" value="1"/>
</dbReference>
<dbReference type="EMBL" id="JAQOWY010000397">
    <property type="protein sequence ID" value="KAK1842752.1"/>
    <property type="molecule type" value="Genomic_DNA"/>
</dbReference>
<dbReference type="Proteomes" id="UP001243330">
    <property type="component" value="Unassembled WGS sequence"/>
</dbReference>
<accession>A0AAD9A9V2</accession>
<evidence type="ECO:0000313" key="3">
    <source>
        <dbReference type="EMBL" id="KAK1842752.1"/>
    </source>
</evidence>
<dbReference type="PANTHER" id="PTHR10039:SF10">
    <property type="entry name" value="NACHT DOMAIN-CONTAINING PROTEIN"/>
    <property type="match status" value="1"/>
</dbReference>
<dbReference type="AlphaFoldDB" id="A0AAD9A9V2"/>
<dbReference type="Pfam" id="PF24883">
    <property type="entry name" value="NPHP3_N"/>
    <property type="match status" value="1"/>
</dbReference>